<dbReference type="EMBL" id="CAADHB010000217">
    <property type="protein sequence ID" value="VFK81087.1"/>
    <property type="molecule type" value="Genomic_DNA"/>
</dbReference>
<proteinExistence type="predicted"/>
<sequence>MYRKNKNFGKSARAPEPIPYQAWREALICADIFREGSCRKAGHPYDLPILRPIHNLIIGFIDPTRMNFSILLGLILPRNKFILNLQYKKEWIFPNRSVYRDPTPLSNLARNADIIPTKIKNIDPLKSNAKGNTDGL</sequence>
<evidence type="ECO:0000313" key="1">
    <source>
        <dbReference type="EMBL" id="VFK45656.1"/>
    </source>
</evidence>
<organism evidence="1">
    <name type="scientific">Candidatus Kentrum sp. SD</name>
    <dbReference type="NCBI Taxonomy" id="2126332"/>
    <lineage>
        <taxon>Bacteria</taxon>
        <taxon>Pseudomonadati</taxon>
        <taxon>Pseudomonadota</taxon>
        <taxon>Gammaproteobacteria</taxon>
        <taxon>Candidatus Kentrum</taxon>
    </lineage>
</organism>
<accession>A0A450YVV0</accession>
<name>A0A450YVV0_9GAMM</name>
<dbReference type="EMBL" id="CAADFR010000241">
    <property type="protein sequence ID" value="VFK45656.1"/>
    <property type="molecule type" value="Genomic_DNA"/>
</dbReference>
<evidence type="ECO:0000313" key="3">
    <source>
        <dbReference type="EMBL" id="VFK81087.1"/>
    </source>
</evidence>
<gene>
    <name evidence="3" type="ORF">BECKSD772D_GA0070982_12173</name>
    <name evidence="2" type="ORF">BECKSD772E_GA0070983_12293</name>
    <name evidence="1" type="ORF">BECKSD772F_GA0070984_12413</name>
</gene>
<dbReference type="AlphaFoldDB" id="A0A450YVV0"/>
<protein>
    <submittedName>
        <fullName evidence="1">Uncharacterized protein</fullName>
    </submittedName>
</protein>
<evidence type="ECO:0000313" key="2">
    <source>
        <dbReference type="EMBL" id="VFK49746.1"/>
    </source>
</evidence>
<dbReference type="EMBL" id="CAADFU010000229">
    <property type="protein sequence ID" value="VFK49746.1"/>
    <property type="molecule type" value="Genomic_DNA"/>
</dbReference>
<reference evidence="1" key="1">
    <citation type="submission" date="2019-02" db="EMBL/GenBank/DDBJ databases">
        <authorList>
            <person name="Gruber-Vodicka R. H."/>
            <person name="Seah K. B. B."/>
        </authorList>
    </citation>
    <scope>NUCLEOTIDE SEQUENCE</scope>
    <source>
        <strain evidence="3">BECK_S127</strain>
        <strain evidence="2">BECK_S1320</strain>
        <strain evidence="1">BECK_S1321</strain>
    </source>
</reference>